<sequence length="42" mass="4918">MEVWGITSKAERPYDFIQAVKDHQLHQKGVNVIKFNFGRSNK</sequence>
<gene>
    <name evidence="1" type="ORF">PEDI_50700</name>
</gene>
<evidence type="ECO:0000313" key="1">
    <source>
        <dbReference type="EMBL" id="GJM64518.1"/>
    </source>
</evidence>
<proteinExistence type="predicted"/>
<accession>A0AAN4W4J4</accession>
<reference evidence="1 2" key="1">
    <citation type="submission" date="2021-12" db="EMBL/GenBank/DDBJ databases">
        <title>Genome sequencing of bacteria with rrn-lacking chromosome and rrn-plasmid.</title>
        <authorList>
            <person name="Anda M."/>
            <person name="Iwasaki W."/>
        </authorList>
    </citation>
    <scope>NUCLEOTIDE SEQUENCE [LARGE SCALE GENOMIC DNA]</scope>
    <source>
        <strain evidence="1 2">NBRC 15940</strain>
    </source>
</reference>
<protein>
    <submittedName>
        <fullName evidence="1">Uncharacterized protein</fullName>
    </submittedName>
</protein>
<dbReference type="EMBL" id="BQKE01000006">
    <property type="protein sequence ID" value="GJM64518.1"/>
    <property type="molecule type" value="Genomic_DNA"/>
</dbReference>
<dbReference type="Proteomes" id="UP001310022">
    <property type="component" value="Unassembled WGS sequence"/>
</dbReference>
<comment type="caution">
    <text evidence="1">The sequence shown here is derived from an EMBL/GenBank/DDBJ whole genome shotgun (WGS) entry which is preliminary data.</text>
</comment>
<evidence type="ECO:0000313" key="2">
    <source>
        <dbReference type="Proteomes" id="UP001310022"/>
    </source>
</evidence>
<organism evidence="1 2">
    <name type="scientific">Persicobacter diffluens</name>
    <dbReference type="NCBI Taxonomy" id="981"/>
    <lineage>
        <taxon>Bacteria</taxon>
        <taxon>Pseudomonadati</taxon>
        <taxon>Bacteroidota</taxon>
        <taxon>Cytophagia</taxon>
        <taxon>Cytophagales</taxon>
        <taxon>Persicobacteraceae</taxon>
        <taxon>Persicobacter</taxon>
    </lineage>
</organism>
<name>A0AAN4W4J4_9BACT</name>
<keyword evidence="2" id="KW-1185">Reference proteome</keyword>
<dbReference type="AlphaFoldDB" id="A0AAN4W4J4"/>